<evidence type="ECO:0000256" key="1">
    <source>
        <dbReference type="PROSITE-ProRule" id="PRU00325"/>
    </source>
</evidence>
<organism evidence="3 4">
    <name type="scientific">Priestia veravalensis</name>
    <dbReference type="NCBI Taxonomy" id="1414648"/>
    <lineage>
        <taxon>Bacteria</taxon>
        <taxon>Bacillati</taxon>
        <taxon>Bacillota</taxon>
        <taxon>Bacilli</taxon>
        <taxon>Bacillales</taxon>
        <taxon>Bacillaceae</taxon>
        <taxon>Priestia</taxon>
    </lineage>
</organism>
<keyword evidence="1" id="KW-0863">Zinc-finger</keyword>
<keyword evidence="1" id="KW-0862">Zinc</keyword>
<proteinExistence type="predicted"/>
<dbReference type="AlphaFoldDB" id="A0A0V8JPJ0"/>
<protein>
    <recommendedName>
        <fullName evidence="2">SWIM-type domain-containing protein</fullName>
    </recommendedName>
</protein>
<evidence type="ECO:0000259" key="2">
    <source>
        <dbReference type="PROSITE" id="PS50966"/>
    </source>
</evidence>
<dbReference type="InterPro" id="IPR007527">
    <property type="entry name" value="Znf_SWIM"/>
</dbReference>
<evidence type="ECO:0000313" key="4">
    <source>
        <dbReference type="Proteomes" id="UP000053681"/>
    </source>
</evidence>
<comment type="caution">
    <text evidence="3">The sequence shown here is derived from an EMBL/GenBank/DDBJ whole genome shotgun (WGS) entry which is preliminary data.</text>
</comment>
<dbReference type="RefSeq" id="WP_062686532.1">
    <property type="nucleotide sequence ID" value="NZ_KQ758634.1"/>
</dbReference>
<dbReference type="Proteomes" id="UP000053681">
    <property type="component" value="Unassembled WGS sequence"/>
</dbReference>
<gene>
    <name evidence="3" type="ORF">AS180_05560</name>
</gene>
<dbReference type="PROSITE" id="PS50966">
    <property type="entry name" value="ZF_SWIM"/>
    <property type="match status" value="1"/>
</dbReference>
<reference evidence="3 4" key="1">
    <citation type="submission" date="2015-11" db="EMBL/GenBank/DDBJ databases">
        <title>Bacillus caseinolyticus sp nov.</title>
        <authorList>
            <person name="Dastager S.G."/>
            <person name="Mawlankar R."/>
        </authorList>
    </citation>
    <scope>NUCLEOTIDE SEQUENCE [LARGE SCALE GENOMIC DNA]</scope>
    <source>
        <strain evidence="3 4">SGD-V-76</strain>
    </source>
</reference>
<keyword evidence="1" id="KW-0479">Metal-binding</keyword>
<keyword evidence="4" id="KW-1185">Reference proteome</keyword>
<name>A0A0V8JPJ0_9BACI</name>
<dbReference type="EMBL" id="LNQP01000015">
    <property type="protein sequence ID" value="KSU88781.1"/>
    <property type="molecule type" value="Genomic_DNA"/>
</dbReference>
<sequence>MTEFIYKLKSNFISTLPYNNSIYKAKAADGLQLYRQISIDDLKQDAETISNRVDGFTTTIDKNNLLNSSCTCNDADFCQHQFALVFFLYAQYEPLTTLFEEWRSAEAKNLFIQQKKRSSLSNHYSFKAWIDQLDTAYEQFSQAQSTKNLSIFQNLYDEFFISLPKIAPAEPTLRNLFLLYGGLYAILQFNNELKHIQLSANTKESFLYVHLYKLTNKVSELAKIKVLSSIPPTTKTLIESSLPFIRLLLDESDSLQYELMKLYEVVWANVLNDEEWIGKELRALESVTSVHTAIARSYLLFLKKKDEEAISALKPDDLAKLPYFISWIKELLSQKDTKRLSIWINYLSAMMGEYVRTVPSTYQGSRNMVSILVNLFKQYALLIKEEGPYIKCLQLLLPYSFIEYSQYLHNKGHLKEWMELQVLLDFDDAEQASEIAEYVIQQRADYAIPILHQIIRHFILERKKTSYALACDYLLKLKEIYIKISKEELFHRYMHYLHGETKSLSLFQKLLKERGLHADV</sequence>
<dbReference type="GO" id="GO:0008270">
    <property type="term" value="F:zinc ion binding"/>
    <property type="evidence" value="ECO:0007669"/>
    <property type="project" value="UniProtKB-KW"/>
</dbReference>
<feature type="domain" description="SWIM-type" evidence="2">
    <location>
        <begin position="56"/>
        <end position="89"/>
    </location>
</feature>
<evidence type="ECO:0000313" key="3">
    <source>
        <dbReference type="EMBL" id="KSU88781.1"/>
    </source>
</evidence>
<accession>A0A0V8JPJ0</accession>